<evidence type="ECO:0000256" key="3">
    <source>
        <dbReference type="ARBA" id="ARBA00023163"/>
    </source>
</evidence>
<dbReference type="InterPro" id="IPR018060">
    <property type="entry name" value="HTH_AraC"/>
</dbReference>
<organism evidence="6 7">
    <name type="scientific">Paenibacillus antri</name>
    <dbReference type="NCBI Taxonomy" id="2582848"/>
    <lineage>
        <taxon>Bacteria</taxon>
        <taxon>Bacillati</taxon>
        <taxon>Bacillota</taxon>
        <taxon>Bacilli</taxon>
        <taxon>Bacillales</taxon>
        <taxon>Paenibacillaceae</taxon>
        <taxon>Paenibacillus</taxon>
    </lineage>
</organism>
<evidence type="ECO:0000313" key="6">
    <source>
        <dbReference type="EMBL" id="TLS48397.1"/>
    </source>
</evidence>
<evidence type="ECO:0000256" key="1">
    <source>
        <dbReference type="ARBA" id="ARBA00023015"/>
    </source>
</evidence>
<dbReference type="InterPro" id="IPR009057">
    <property type="entry name" value="Homeodomain-like_sf"/>
</dbReference>
<dbReference type="EMBL" id="VCIW01000037">
    <property type="protein sequence ID" value="TLS48397.1"/>
    <property type="molecule type" value="Genomic_DNA"/>
</dbReference>
<name>A0A5R9FWN2_9BACL</name>
<keyword evidence="2" id="KW-0238">DNA-binding</keyword>
<dbReference type="PROSITE" id="PS00041">
    <property type="entry name" value="HTH_ARAC_FAMILY_1"/>
    <property type="match status" value="1"/>
</dbReference>
<feature type="region of interest" description="Disordered" evidence="4">
    <location>
        <begin position="1"/>
        <end position="25"/>
    </location>
</feature>
<feature type="domain" description="HTH araC/xylS-type" evidence="5">
    <location>
        <begin position="24"/>
        <end position="75"/>
    </location>
</feature>
<dbReference type="PANTHER" id="PTHR43280">
    <property type="entry name" value="ARAC-FAMILY TRANSCRIPTIONAL REGULATOR"/>
    <property type="match status" value="1"/>
</dbReference>
<dbReference type="PROSITE" id="PS01124">
    <property type="entry name" value="HTH_ARAC_FAMILY_2"/>
    <property type="match status" value="1"/>
</dbReference>
<dbReference type="InterPro" id="IPR018062">
    <property type="entry name" value="HTH_AraC-typ_CS"/>
</dbReference>
<dbReference type="Gene3D" id="1.10.10.60">
    <property type="entry name" value="Homeodomain-like"/>
    <property type="match status" value="1"/>
</dbReference>
<sequence>MRESELSKPIVQAHRRRTVRDSANKRRVEKAKELVQTGKYMVYEISERAGFQISTHFIQAFKSIAGRSPSEFVRPMAEGE</sequence>
<reference evidence="6 7" key="1">
    <citation type="submission" date="2019-05" db="EMBL/GenBank/DDBJ databases">
        <authorList>
            <person name="Narsing Rao M.P."/>
            <person name="Li W.J."/>
        </authorList>
    </citation>
    <scope>NUCLEOTIDE SEQUENCE [LARGE SCALE GENOMIC DNA]</scope>
    <source>
        <strain evidence="6 7">SYSU_K30003</strain>
    </source>
</reference>
<gene>
    <name evidence="6" type="ORF">FE782_30785</name>
</gene>
<evidence type="ECO:0000256" key="2">
    <source>
        <dbReference type="ARBA" id="ARBA00023125"/>
    </source>
</evidence>
<proteinExistence type="predicted"/>
<dbReference type="GO" id="GO:0003700">
    <property type="term" value="F:DNA-binding transcription factor activity"/>
    <property type="evidence" value="ECO:0007669"/>
    <property type="project" value="InterPro"/>
</dbReference>
<dbReference type="RefSeq" id="WP_138198189.1">
    <property type="nucleotide sequence ID" value="NZ_VCIW01000037.1"/>
</dbReference>
<keyword evidence="7" id="KW-1185">Reference proteome</keyword>
<dbReference type="SMART" id="SM00342">
    <property type="entry name" value="HTH_ARAC"/>
    <property type="match status" value="1"/>
</dbReference>
<keyword evidence="1" id="KW-0805">Transcription regulation</keyword>
<comment type="caution">
    <text evidence="6">The sequence shown here is derived from an EMBL/GenBank/DDBJ whole genome shotgun (WGS) entry which is preliminary data.</text>
</comment>
<protein>
    <submittedName>
        <fullName evidence="6">Helix-turn-helix domain-containing protein</fullName>
    </submittedName>
</protein>
<keyword evidence="3" id="KW-0804">Transcription</keyword>
<dbReference type="Proteomes" id="UP000309676">
    <property type="component" value="Unassembled WGS sequence"/>
</dbReference>
<evidence type="ECO:0000313" key="7">
    <source>
        <dbReference type="Proteomes" id="UP000309676"/>
    </source>
</evidence>
<evidence type="ECO:0000259" key="5">
    <source>
        <dbReference type="PROSITE" id="PS01124"/>
    </source>
</evidence>
<accession>A0A5R9FWN2</accession>
<dbReference type="SUPFAM" id="SSF46689">
    <property type="entry name" value="Homeodomain-like"/>
    <property type="match status" value="1"/>
</dbReference>
<dbReference type="Pfam" id="PF12833">
    <property type="entry name" value="HTH_18"/>
    <property type="match status" value="1"/>
</dbReference>
<dbReference type="OrthoDB" id="9807321at2"/>
<dbReference type="AlphaFoldDB" id="A0A5R9FWN2"/>
<dbReference type="GO" id="GO:0043565">
    <property type="term" value="F:sequence-specific DNA binding"/>
    <property type="evidence" value="ECO:0007669"/>
    <property type="project" value="InterPro"/>
</dbReference>
<dbReference type="PANTHER" id="PTHR43280:SF2">
    <property type="entry name" value="HTH-TYPE TRANSCRIPTIONAL REGULATOR EXSA"/>
    <property type="match status" value="1"/>
</dbReference>
<evidence type="ECO:0000256" key="4">
    <source>
        <dbReference type="SAM" id="MobiDB-lite"/>
    </source>
</evidence>